<sequence>MKREGKQHGMVKTLLILPPLPNTKPKSRWIPMTYNPTSGSFAKVPSKPTNHSRSTGKCWSATCPECHSHPLSKSRVKSKGCSKMRASDVTYNMLTWQVPPGGTRPCLKLSGFSATGILNLMSDDDDYADDHDYQSDDEKEGDVVEEVVNIQSDDGEKREDGSHDDDGRLSFCDVGLMMIDHVEEFDEEGWCLVEEIMT</sequence>
<accession>A0ABC8LQS6</accession>
<keyword evidence="2" id="KW-1185">Reference proteome</keyword>
<evidence type="ECO:0000313" key="2">
    <source>
        <dbReference type="Proteomes" id="UP001642260"/>
    </source>
</evidence>
<name>A0ABC8LQS6_ERUVS</name>
<dbReference type="PANTHER" id="PTHR34278:SF1">
    <property type="entry name" value="PROTEIN THI031, PUTATIVE-RELATED"/>
    <property type="match status" value="1"/>
</dbReference>
<dbReference type="PANTHER" id="PTHR34278">
    <property type="entry name" value="PROTEIN THI031, PUTATIVE-RELATED"/>
    <property type="match status" value="1"/>
</dbReference>
<dbReference type="Proteomes" id="UP001642260">
    <property type="component" value="Unassembled WGS sequence"/>
</dbReference>
<dbReference type="AlphaFoldDB" id="A0ABC8LQS6"/>
<reference evidence="1 2" key="1">
    <citation type="submission" date="2022-03" db="EMBL/GenBank/DDBJ databases">
        <authorList>
            <person name="Macdonald S."/>
            <person name="Ahmed S."/>
            <person name="Newling K."/>
        </authorList>
    </citation>
    <scope>NUCLEOTIDE SEQUENCE [LARGE SCALE GENOMIC DNA]</scope>
</reference>
<dbReference type="EMBL" id="CAKOAT010698487">
    <property type="protein sequence ID" value="CAH8386127.1"/>
    <property type="molecule type" value="Genomic_DNA"/>
</dbReference>
<gene>
    <name evidence="1" type="ORF">ERUC_LOCUS38610</name>
</gene>
<proteinExistence type="predicted"/>
<comment type="caution">
    <text evidence="1">The sequence shown here is derived from an EMBL/GenBank/DDBJ whole genome shotgun (WGS) entry which is preliminary data.</text>
</comment>
<organism evidence="1 2">
    <name type="scientific">Eruca vesicaria subsp. sativa</name>
    <name type="common">Garden rocket</name>
    <name type="synonym">Eruca sativa</name>
    <dbReference type="NCBI Taxonomy" id="29727"/>
    <lineage>
        <taxon>Eukaryota</taxon>
        <taxon>Viridiplantae</taxon>
        <taxon>Streptophyta</taxon>
        <taxon>Embryophyta</taxon>
        <taxon>Tracheophyta</taxon>
        <taxon>Spermatophyta</taxon>
        <taxon>Magnoliopsida</taxon>
        <taxon>eudicotyledons</taxon>
        <taxon>Gunneridae</taxon>
        <taxon>Pentapetalae</taxon>
        <taxon>rosids</taxon>
        <taxon>malvids</taxon>
        <taxon>Brassicales</taxon>
        <taxon>Brassicaceae</taxon>
        <taxon>Brassiceae</taxon>
        <taxon>Eruca</taxon>
    </lineage>
</organism>
<protein>
    <submittedName>
        <fullName evidence="1">Uncharacterized protein</fullName>
    </submittedName>
</protein>
<evidence type="ECO:0000313" key="1">
    <source>
        <dbReference type="EMBL" id="CAH8386127.1"/>
    </source>
</evidence>